<organism evidence="2 3">
    <name type="scientific">Streptomyces yunnanensis</name>
    <dbReference type="NCBI Taxonomy" id="156453"/>
    <lineage>
        <taxon>Bacteria</taxon>
        <taxon>Bacillati</taxon>
        <taxon>Actinomycetota</taxon>
        <taxon>Actinomycetes</taxon>
        <taxon>Kitasatosporales</taxon>
        <taxon>Streptomycetaceae</taxon>
        <taxon>Streptomyces</taxon>
    </lineage>
</organism>
<proteinExistence type="predicted"/>
<feature type="transmembrane region" description="Helical" evidence="1">
    <location>
        <begin position="12"/>
        <end position="32"/>
    </location>
</feature>
<name>A0A9X8N8Q1_9ACTN</name>
<dbReference type="EMBL" id="FRBK01000031">
    <property type="protein sequence ID" value="SHN29617.1"/>
    <property type="molecule type" value="Genomic_DNA"/>
</dbReference>
<reference evidence="3" key="1">
    <citation type="submission" date="2016-11" db="EMBL/GenBank/DDBJ databases">
        <authorList>
            <person name="Jaros S."/>
            <person name="Januszkiewicz K."/>
            <person name="Wedrychowicz H."/>
        </authorList>
    </citation>
    <scope>NUCLEOTIDE SEQUENCE [LARGE SCALE GENOMIC DNA]</scope>
    <source>
        <strain evidence="3">CGMCC 4.3555</strain>
    </source>
</reference>
<evidence type="ECO:0000256" key="1">
    <source>
        <dbReference type="SAM" id="Phobius"/>
    </source>
</evidence>
<comment type="caution">
    <text evidence="2">The sequence shown here is derived from an EMBL/GenBank/DDBJ whole genome shotgun (WGS) entry which is preliminary data.</text>
</comment>
<gene>
    <name evidence="2" type="ORF">SAMN05216268_13127</name>
</gene>
<dbReference type="Proteomes" id="UP000184388">
    <property type="component" value="Unassembled WGS sequence"/>
</dbReference>
<keyword evidence="1" id="KW-1133">Transmembrane helix</keyword>
<evidence type="ECO:0000313" key="2">
    <source>
        <dbReference type="EMBL" id="SHN29617.1"/>
    </source>
</evidence>
<protein>
    <submittedName>
        <fullName evidence="2">Uncharacterized protein</fullName>
    </submittedName>
</protein>
<evidence type="ECO:0000313" key="3">
    <source>
        <dbReference type="Proteomes" id="UP000184388"/>
    </source>
</evidence>
<sequence length="33" mass="3814">MLAYTWKTNVRSGLLLLSLAVFWLVGLIPYFAR</sequence>
<keyword evidence="1" id="KW-0812">Transmembrane</keyword>
<keyword evidence="1" id="KW-0472">Membrane</keyword>
<accession>A0A9X8N8Q1</accession>
<dbReference type="AlphaFoldDB" id="A0A9X8N8Q1"/>